<dbReference type="Proteomes" id="UP001465755">
    <property type="component" value="Unassembled WGS sequence"/>
</dbReference>
<accession>A0AAW1NL63</accession>
<name>A0AAW1NL63_9CHLO</name>
<gene>
    <name evidence="3" type="ORF">WJX73_000604</name>
</gene>
<keyword evidence="2" id="KW-0472">Membrane</keyword>
<dbReference type="SUPFAM" id="SSF52266">
    <property type="entry name" value="SGNH hydrolase"/>
    <property type="match status" value="1"/>
</dbReference>
<dbReference type="InterPro" id="IPR036514">
    <property type="entry name" value="SGNH_hydro_sf"/>
</dbReference>
<feature type="transmembrane region" description="Helical" evidence="2">
    <location>
        <begin position="14"/>
        <end position="34"/>
    </location>
</feature>
<reference evidence="3 4" key="1">
    <citation type="journal article" date="2024" name="Nat. Commun.">
        <title>Phylogenomics reveals the evolutionary origins of lichenization in chlorophyte algae.</title>
        <authorList>
            <person name="Puginier C."/>
            <person name="Libourel C."/>
            <person name="Otte J."/>
            <person name="Skaloud P."/>
            <person name="Haon M."/>
            <person name="Grisel S."/>
            <person name="Petersen M."/>
            <person name="Berrin J.G."/>
            <person name="Delaux P.M."/>
            <person name="Dal Grande F."/>
            <person name="Keller J."/>
        </authorList>
    </citation>
    <scope>NUCLEOTIDE SEQUENCE [LARGE SCALE GENOMIC DNA]</scope>
    <source>
        <strain evidence="3 4">SAG 2036</strain>
    </source>
</reference>
<protein>
    <recommendedName>
        <fullName evidence="5">SGNH domain-containing protein</fullName>
    </recommendedName>
</protein>
<evidence type="ECO:0000256" key="2">
    <source>
        <dbReference type="SAM" id="Phobius"/>
    </source>
</evidence>
<evidence type="ECO:0000256" key="1">
    <source>
        <dbReference type="SAM" id="MobiDB-lite"/>
    </source>
</evidence>
<proteinExistence type="predicted"/>
<keyword evidence="4" id="KW-1185">Reference proteome</keyword>
<evidence type="ECO:0000313" key="4">
    <source>
        <dbReference type="Proteomes" id="UP001465755"/>
    </source>
</evidence>
<dbReference type="AlphaFoldDB" id="A0AAW1NL63"/>
<keyword evidence="2" id="KW-0812">Transmembrane</keyword>
<dbReference type="Gene3D" id="3.40.50.1110">
    <property type="entry name" value="SGNH hydrolase"/>
    <property type="match status" value="1"/>
</dbReference>
<dbReference type="EMBL" id="JALJOQ010000332">
    <property type="protein sequence ID" value="KAK9784750.1"/>
    <property type="molecule type" value="Genomic_DNA"/>
</dbReference>
<keyword evidence="2" id="KW-1133">Transmembrane helix</keyword>
<evidence type="ECO:0008006" key="5">
    <source>
        <dbReference type="Google" id="ProtNLM"/>
    </source>
</evidence>
<organism evidence="3 4">
    <name type="scientific">Symbiochloris irregularis</name>
    <dbReference type="NCBI Taxonomy" id="706552"/>
    <lineage>
        <taxon>Eukaryota</taxon>
        <taxon>Viridiplantae</taxon>
        <taxon>Chlorophyta</taxon>
        <taxon>core chlorophytes</taxon>
        <taxon>Trebouxiophyceae</taxon>
        <taxon>Trebouxiales</taxon>
        <taxon>Trebouxiaceae</taxon>
        <taxon>Symbiochloris</taxon>
    </lineage>
</organism>
<comment type="caution">
    <text evidence="3">The sequence shown here is derived from an EMBL/GenBank/DDBJ whole genome shotgun (WGS) entry which is preliminary data.</text>
</comment>
<sequence length="359" mass="39453">MPHSNVTRLRVKPLLAALVTGGIFICVWSLMALARQARGDSRQMFEFQQSSDCKSLANSGSWAPLNDTISCSNLTATPCGADTASHWSWAAPAVQCGTRQITQDQGRALFRDAWLVVAGDSIGRFFFAALLRLLSDSGEYQIVVGHRDFEYSFPGGTRATFLWAPYATNLTAHLHTWEQAKRAPDFLVLSCGLWHMLHITDPIDFAATMHVFKDAAAAFTQAHSKDGRGPQTALFSITEVYPPRLRTEEKRQHLTLPMVDAYNQAIAASGILAPPGTMTLIDMHHLTQGCGPTCTHDGLHYSNMTYDAAVQIFANQIRSGESGESQHQQSRLSSLQRSHPDDATMSSFHRVEMSGKAIS</sequence>
<feature type="region of interest" description="Disordered" evidence="1">
    <location>
        <begin position="319"/>
        <end position="359"/>
    </location>
</feature>
<feature type="compositionally biased region" description="Low complexity" evidence="1">
    <location>
        <begin position="319"/>
        <end position="337"/>
    </location>
</feature>
<evidence type="ECO:0000313" key="3">
    <source>
        <dbReference type="EMBL" id="KAK9784750.1"/>
    </source>
</evidence>